<feature type="compositionally biased region" description="Basic residues" evidence="1">
    <location>
        <begin position="242"/>
        <end position="254"/>
    </location>
</feature>
<dbReference type="EMBL" id="KN881336">
    <property type="protein sequence ID" value="KIY60709.1"/>
    <property type="molecule type" value="Genomic_DNA"/>
</dbReference>
<evidence type="ECO:0000256" key="1">
    <source>
        <dbReference type="SAM" id="MobiDB-lite"/>
    </source>
</evidence>
<sequence>MLSTQVLEDPIARDSALYNLNDFLSPILAGIESLTGCMAVMSVVGPMGCNGGDIAAMIFAHNVNQEAVPKTLFEWMPRRVDAWRDHLKQYGYTYFSPADMERAKLPSGVKSAFADNGPQHSASNTDAMIIEMLSQDVGPMPDKDVHNKRLNSDNEEDDDVQMEDDTGPARKAPAMPATGTSGSTATSARKRRRSLSAASSPGRNRPRTRQRRDKSPSPRDKSPSPAPMSPSQSSAPQDYVRPRPKPRPLRRLRRRGDDDDDAGSPAPTRSSRRAAIISDDEDPPWDGLDEDGPGAGSDAEQQDSPGPDNMPSAIDSPHPEREFSPAGPSADAPIAPPKPAADPSNETPSTRSNAASASTPVTEPARSAAPAPTPTEDKEPLLLQYQPTPERQATPEQRPERQLAQEQHAPECEPRPGGQAMPTLEQHSRPERQQTPPAADQLGSGVQENVPPASSADKVTVNTPISTLLRRNSSIASLNQVVDSLHARRKEELTVGAPSWIVKHAVSVFDNEHWGLEWDALVSHWILLESEGNFKRST</sequence>
<organism evidence="2 3">
    <name type="scientific">Cylindrobasidium torrendii FP15055 ss-10</name>
    <dbReference type="NCBI Taxonomy" id="1314674"/>
    <lineage>
        <taxon>Eukaryota</taxon>
        <taxon>Fungi</taxon>
        <taxon>Dikarya</taxon>
        <taxon>Basidiomycota</taxon>
        <taxon>Agaricomycotina</taxon>
        <taxon>Agaricomycetes</taxon>
        <taxon>Agaricomycetidae</taxon>
        <taxon>Agaricales</taxon>
        <taxon>Marasmiineae</taxon>
        <taxon>Physalacriaceae</taxon>
        <taxon>Cylindrobasidium</taxon>
    </lineage>
</organism>
<evidence type="ECO:0000313" key="3">
    <source>
        <dbReference type="Proteomes" id="UP000054007"/>
    </source>
</evidence>
<feature type="compositionally biased region" description="Acidic residues" evidence="1">
    <location>
        <begin position="153"/>
        <end position="166"/>
    </location>
</feature>
<keyword evidence="3" id="KW-1185">Reference proteome</keyword>
<feature type="compositionally biased region" description="Polar residues" evidence="1">
    <location>
        <begin position="385"/>
        <end position="395"/>
    </location>
</feature>
<feature type="compositionally biased region" description="Acidic residues" evidence="1">
    <location>
        <begin position="278"/>
        <end position="292"/>
    </location>
</feature>
<accession>A0A0D7ASA9</accession>
<protein>
    <submittedName>
        <fullName evidence="2">Uncharacterized protein</fullName>
    </submittedName>
</protein>
<feature type="compositionally biased region" description="Basic and acidic residues" evidence="1">
    <location>
        <begin position="141"/>
        <end position="152"/>
    </location>
</feature>
<feature type="compositionally biased region" description="Basic and acidic residues" evidence="1">
    <location>
        <begin position="213"/>
        <end position="222"/>
    </location>
</feature>
<proteinExistence type="predicted"/>
<evidence type="ECO:0000313" key="2">
    <source>
        <dbReference type="EMBL" id="KIY60709.1"/>
    </source>
</evidence>
<reference evidence="2 3" key="1">
    <citation type="journal article" date="2015" name="Fungal Genet. Biol.">
        <title>Evolution of novel wood decay mechanisms in Agaricales revealed by the genome sequences of Fistulina hepatica and Cylindrobasidium torrendii.</title>
        <authorList>
            <person name="Floudas D."/>
            <person name="Held B.W."/>
            <person name="Riley R."/>
            <person name="Nagy L.G."/>
            <person name="Koehler G."/>
            <person name="Ransdell A.S."/>
            <person name="Younus H."/>
            <person name="Chow J."/>
            <person name="Chiniquy J."/>
            <person name="Lipzen A."/>
            <person name="Tritt A."/>
            <person name="Sun H."/>
            <person name="Haridas S."/>
            <person name="LaButti K."/>
            <person name="Ohm R.A."/>
            <person name="Kues U."/>
            <person name="Blanchette R.A."/>
            <person name="Grigoriev I.V."/>
            <person name="Minto R.E."/>
            <person name="Hibbett D.S."/>
        </authorList>
    </citation>
    <scope>NUCLEOTIDE SEQUENCE [LARGE SCALE GENOMIC DNA]</scope>
    <source>
        <strain evidence="2 3">FP15055 ss-10</strain>
    </source>
</reference>
<name>A0A0D7ASA9_9AGAR</name>
<dbReference type="AlphaFoldDB" id="A0A0D7ASA9"/>
<dbReference type="OrthoDB" id="3058987at2759"/>
<dbReference type="Proteomes" id="UP000054007">
    <property type="component" value="Unassembled WGS sequence"/>
</dbReference>
<feature type="compositionally biased region" description="Basic and acidic residues" evidence="1">
    <location>
        <begin position="397"/>
        <end position="414"/>
    </location>
</feature>
<feature type="compositionally biased region" description="Low complexity" evidence="1">
    <location>
        <begin position="177"/>
        <end position="187"/>
    </location>
</feature>
<gene>
    <name evidence="2" type="ORF">CYLTODRAFT_287463</name>
</gene>
<feature type="region of interest" description="Disordered" evidence="1">
    <location>
        <begin position="137"/>
        <end position="459"/>
    </location>
</feature>
<feature type="compositionally biased region" description="Polar residues" evidence="1">
    <location>
        <begin position="345"/>
        <end position="361"/>
    </location>
</feature>
<feature type="non-terminal residue" evidence="2">
    <location>
        <position position="538"/>
    </location>
</feature>